<sequence length="111" mass="12085">MAGVGDHQSFRGGFTQNVGLAYSPMEVMEVADRGPAYIHHYTFTAPDEQGFQYIYELLRNCATHCPHVCHMPCLTAVDILMVYTSGIGNAAALHPEPNINAQGLHVGMHNG</sequence>
<organism evidence="1">
    <name type="scientific">Eutreptiella gymnastica</name>
    <dbReference type="NCBI Taxonomy" id="73025"/>
    <lineage>
        <taxon>Eukaryota</taxon>
        <taxon>Discoba</taxon>
        <taxon>Euglenozoa</taxon>
        <taxon>Euglenida</taxon>
        <taxon>Spirocuta</taxon>
        <taxon>Euglenophyceae</taxon>
        <taxon>Eutreptiales</taxon>
        <taxon>Eutreptiaceae</taxon>
        <taxon>Eutreptiella</taxon>
    </lineage>
</organism>
<dbReference type="AlphaFoldDB" id="A0A7S4FF33"/>
<gene>
    <name evidence="1" type="ORF">EGYM00163_LOCUS1929</name>
</gene>
<evidence type="ECO:0000313" key="1">
    <source>
        <dbReference type="EMBL" id="CAE0790815.1"/>
    </source>
</evidence>
<protein>
    <submittedName>
        <fullName evidence="1">Uncharacterized protein</fullName>
    </submittedName>
</protein>
<proteinExistence type="predicted"/>
<dbReference type="EMBL" id="HBJA01006015">
    <property type="protein sequence ID" value="CAE0790815.1"/>
    <property type="molecule type" value="Transcribed_RNA"/>
</dbReference>
<accession>A0A7S4FF33</accession>
<name>A0A7S4FF33_9EUGL</name>
<reference evidence="1" key="1">
    <citation type="submission" date="2021-01" db="EMBL/GenBank/DDBJ databases">
        <authorList>
            <person name="Corre E."/>
            <person name="Pelletier E."/>
            <person name="Niang G."/>
            <person name="Scheremetjew M."/>
            <person name="Finn R."/>
            <person name="Kale V."/>
            <person name="Holt S."/>
            <person name="Cochrane G."/>
            <person name="Meng A."/>
            <person name="Brown T."/>
            <person name="Cohen L."/>
        </authorList>
    </citation>
    <scope>NUCLEOTIDE SEQUENCE</scope>
    <source>
        <strain evidence="1">CCMP1594</strain>
    </source>
</reference>